<dbReference type="HOGENOM" id="CLU_112625_0_0_1"/>
<dbReference type="PANTHER" id="PTHR33676">
    <property type="entry name" value="COLD REGULATED PROTEIN 27"/>
    <property type="match status" value="1"/>
</dbReference>
<evidence type="ECO:0000313" key="1">
    <source>
        <dbReference type="EnsemblPlants" id="LPERR03G17430.1"/>
    </source>
</evidence>
<dbReference type="eggNOG" id="ENOG502R3PH">
    <property type="taxonomic scope" value="Eukaryota"/>
</dbReference>
<reference evidence="1" key="3">
    <citation type="submission" date="2015-04" db="UniProtKB">
        <authorList>
            <consortium name="EnsemblPlants"/>
        </authorList>
    </citation>
    <scope>IDENTIFICATION</scope>
</reference>
<dbReference type="GO" id="GO:0009409">
    <property type="term" value="P:response to cold"/>
    <property type="evidence" value="ECO:0007669"/>
    <property type="project" value="InterPro"/>
</dbReference>
<keyword evidence="2" id="KW-1185">Reference proteome</keyword>
<dbReference type="Proteomes" id="UP000032180">
    <property type="component" value="Chromosome 3"/>
</dbReference>
<evidence type="ECO:0000313" key="2">
    <source>
        <dbReference type="Proteomes" id="UP000032180"/>
    </source>
</evidence>
<dbReference type="AlphaFoldDB" id="A0A0D9VUW2"/>
<dbReference type="Gramene" id="LPERR03G17430.1">
    <property type="protein sequence ID" value="LPERR03G17430.1"/>
    <property type="gene ID" value="LPERR03G17430"/>
</dbReference>
<dbReference type="GO" id="GO:0042752">
    <property type="term" value="P:regulation of circadian rhythm"/>
    <property type="evidence" value="ECO:0007669"/>
    <property type="project" value="InterPro"/>
</dbReference>
<proteinExistence type="predicted"/>
<sequence>MSASSSAGWTDEKHMLYISSLEESFVTQLYGGEVNSKGVWQSSSVWGHGIYKGNRTDTIVAQGYWEIGEVGGAASRASQADRAESTLCYGHQEECKSYFMGDDAPTTEPGQDRISYRAKQNNHGVSSWITELSDQNFINEAGIRTEDSVAYSNKRLKHAAAADGTSSSLVASPGNANLVGYCSVSSSDLDIELLNAEIASPSWKAQGQRTWSV</sequence>
<accession>A0A0D9VUW2</accession>
<organism evidence="1 2">
    <name type="scientific">Leersia perrieri</name>
    <dbReference type="NCBI Taxonomy" id="77586"/>
    <lineage>
        <taxon>Eukaryota</taxon>
        <taxon>Viridiplantae</taxon>
        <taxon>Streptophyta</taxon>
        <taxon>Embryophyta</taxon>
        <taxon>Tracheophyta</taxon>
        <taxon>Spermatophyta</taxon>
        <taxon>Magnoliopsida</taxon>
        <taxon>Liliopsida</taxon>
        <taxon>Poales</taxon>
        <taxon>Poaceae</taxon>
        <taxon>BOP clade</taxon>
        <taxon>Oryzoideae</taxon>
        <taxon>Oryzeae</taxon>
        <taxon>Oryzinae</taxon>
        <taxon>Leersia</taxon>
    </lineage>
</organism>
<reference evidence="2" key="2">
    <citation type="submission" date="2013-12" db="EMBL/GenBank/DDBJ databases">
        <authorList>
            <person name="Yu Y."/>
            <person name="Lee S."/>
            <person name="de Baynast K."/>
            <person name="Wissotski M."/>
            <person name="Liu L."/>
            <person name="Talag J."/>
            <person name="Goicoechea J."/>
            <person name="Angelova A."/>
            <person name="Jetty R."/>
            <person name="Kudrna D."/>
            <person name="Golser W."/>
            <person name="Rivera L."/>
            <person name="Zhang J."/>
            <person name="Wing R."/>
        </authorList>
    </citation>
    <scope>NUCLEOTIDE SEQUENCE</scope>
</reference>
<name>A0A0D9VUW2_9ORYZ</name>
<dbReference type="PANTHER" id="PTHR33676:SF3">
    <property type="entry name" value="COLD-REGULATED PROTEIN 27"/>
    <property type="match status" value="1"/>
</dbReference>
<reference evidence="1 2" key="1">
    <citation type="submission" date="2012-08" db="EMBL/GenBank/DDBJ databases">
        <title>Oryza genome evolution.</title>
        <authorList>
            <person name="Wing R.A."/>
        </authorList>
    </citation>
    <scope>NUCLEOTIDE SEQUENCE</scope>
</reference>
<dbReference type="EnsemblPlants" id="LPERR03G17430.1">
    <property type="protein sequence ID" value="LPERR03G17430.1"/>
    <property type="gene ID" value="LPERR03G17430"/>
</dbReference>
<protein>
    <submittedName>
        <fullName evidence="1">Uncharacterized protein</fullName>
    </submittedName>
</protein>
<dbReference type="InterPro" id="IPR044678">
    <property type="entry name" value="COR27/28"/>
</dbReference>